<proteinExistence type="predicted"/>
<protein>
    <submittedName>
        <fullName evidence="1">Uncharacterized protein</fullName>
    </submittedName>
</protein>
<dbReference type="Proteomes" id="UP001292182">
    <property type="component" value="Unassembled WGS sequence"/>
</dbReference>
<gene>
    <name evidence="1" type="ORF">N4G62_14035</name>
</gene>
<keyword evidence="2" id="KW-1185">Reference proteome</keyword>
<organism evidence="1 2">
    <name type="scientific">Sphingomonas sanguinis</name>
    <dbReference type="NCBI Taxonomy" id="33051"/>
    <lineage>
        <taxon>Bacteria</taxon>
        <taxon>Pseudomonadati</taxon>
        <taxon>Pseudomonadota</taxon>
        <taxon>Alphaproteobacteria</taxon>
        <taxon>Sphingomonadales</taxon>
        <taxon>Sphingomonadaceae</taxon>
        <taxon>Sphingomonas</taxon>
    </lineage>
</organism>
<name>A0ABU5LT80_9SPHN</name>
<accession>A0ABU5LT80</accession>
<evidence type="ECO:0000313" key="1">
    <source>
        <dbReference type="EMBL" id="MDZ7283143.1"/>
    </source>
</evidence>
<comment type="caution">
    <text evidence="1">The sequence shown here is derived from an EMBL/GenBank/DDBJ whole genome shotgun (WGS) entry which is preliminary data.</text>
</comment>
<reference evidence="2" key="1">
    <citation type="submission" date="2023-07" db="EMBL/GenBank/DDBJ databases">
        <title>Whole genome sequence analysis of rice epiphytic Sphingomonas sanguinis OsEp_Plm_15B2.</title>
        <authorList>
            <person name="Sahu K.P."/>
            <person name="Asharani P."/>
            <person name="Reddy B."/>
            <person name="Kumar A."/>
        </authorList>
    </citation>
    <scope>NUCLEOTIDE SEQUENCE [LARGE SCALE GENOMIC DNA]</scope>
    <source>
        <strain evidence="2">OsEp_Plm_15B2</strain>
    </source>
</reference>
<sequence>MTKAAELDIRNALRLQPIIATPPHYGIIIQNMGIIPERQSDTYGSASWRNPNGSDGAGKLKTQTRHRAFSDYLSCTAVDGELGTIEWRRHDSRPERQPTQQRLTAQRHALLRFHRSTR</sequence>
<evidence type="ECO:0000313" key="2">
    <source>
        <dbReference type="Proteomes" id="UP001292182"/>
    </source>
</evidence>
<dbReference type="EMBL" id="JAOBTW010000016">
    <property type="protein sequence ID" value="MDZ7283143.1"/>
    <property type="molecule type" value="Genomic_DNA"/>
</dbReference>